<protein>
    <recommendedName>
        <fullName evidence="3">Type VI secretion protein</fullName>
    </recommendedName>
</protein>
<dbReference type="KEGG" id="bfz:BAU07_05680"/>
<dbReference type="InterPro" id="IPR010732">
    <property type="entry name" value="T6SS_TssG-like"/>
</dbReference>
<dbReference type="STRING" id="463014.BAU07_05680"/>
<dbReference type="OrthoDB" id="1523296at2"/>
<proteinExistence type="predicted"/>
<dbReference type="Proteomes" id="UP000091926">
    <property type="component" value="Chromosome"/>
</dbReference>
<dbReference type="RefSeq" id="WP_066654887.1">
    <property type="nucleotide sequence ID" value="NZ_CBCSCL010000016.1"/>
</dbReference>
<dbReference type="AlphaFoldDB" id="A0A193GB35"/>
<evidence type="ECO:0008006" key="3">
    <source>
        <dbReference type="Google" id="ProtNLM"/>
    </source>
</evidence>
<sequence>MPHPLSLVSRLSGETARFGFLQALRLIESTYPHRPRLGRSLRPADDAIRLGQDPQFAFVAAELGRYQPAAGGRPGRLAVNVAGLFGPNSPMPLYFAEYAHSRMVHERDPTLARFLDIFHHRLLSLFYRAWANTQPVVGLDRGPARAEGYVGYVGSLCGLAPPPRGRARAMADLDKLQFSSLLASRTRHASGLGLLLSQYFGVPVAIRQFVGQWLTLPSQDRSTLRRHGARRLGEGLVLGGRVWDRQNKFRVVIGPVGARDMRRLLPGTSAHRRLLEWVDLYTGGLLDWDVELRVKPEEAPCLRLDGSARLSRVGWLGHRRTADKPAAPCVRLRSHVRTTL</sequence>
<accession>A0A193GB35</accession>
<dbReference type="Pfam" id="PF06996">
    <property type="entry name" value="T6SS_TssG"/>
    <property type="match status" value="1"/>
</dbReference>
<organism evidence="1 2">
    <name type="scientific">Bordetella flabilis</name>
    <dbReference type="NCBI Taxonomy" id="463014"/>
    <lineage>
        <taxon>Bacteria</taxon>
        <taxon>Pseudomonadati</taxon>
        <taxon>Pseudomonadota</taxon>
        <taxon>Betaproteobacteria</taxon>
        <taxon>Burkholderiales</taxon>
        <taxon>Alcaligenaceae</taxon>
        <taxon>Bordetella</taxon>
    </lineage>
</organism>
<dbReference type="PANTHER" id="PTHR35564">
    <property type="match status" value="1"/>
</dbReference>
<name>A0A193GB35_9BORD</name>
<dbReference type="NCBIfam" id="TIGR03347">
    <property type="entry name" value="VI_chp_1"/>
    <property type="match status" value="1"/>
</dbReference>
<evidence type="ECO:0000313" key="1">
    <source>
        <dbReference type="EMBL" id="ANN76676.1"/>
    </source>
</evidence>
<gene>
    <name evidence="1" type="ORF">BAU07_05680</name>
</gene>
<dbReference type="PANTHER" id="PTHR35564:SF4">
    <property type="entry name" value="CYTOPLASMIC PROTEIN"/>
    <property type="match status" value="1"/>
</dbReference>
<reference evidence="1 2" key="1">
    <citation type="submission" date="2016-06" db="EMBL/GenBank/DDBJ databases">
        <title>Complete genome sequences of Bordetella bronchialis and Bordetella flabilis.</title>
        <authorList>
            <person name="LiPuma J.J."/>
            <person name="Spilker T."/>
        </authorList>
    </citation>
    <scope>NUCLEOTIDE SEQUENCE [LARGE SCALE GENOMIC DNA]</scope>
    <source>
        <strain evidence="1 2">AU10664</strain>
    </source>
</reference>
<keyword evidence="2" id="KW-1185">Reference proteome</keyword>
<evidence type="ECO:0000313" key="2">
    <source>
        <dbReference type="Proteomes" id="UP000091926"/>
    </source>
</evidence>
<dbReference type="EMBL" id="CP016172">
    <property type="protein sequence ID" value="ANN76676.1"/>
    <property type="molecule type" value="Genomic_DNA"/>
</dbReference>